<name>A0A1Y1KFH9_PHOPY</name>
<dbReference type="EMBL" id="GEZM01088477">
    <property type="protein sequence ID" value="JAV58177.1"/>
    <property type="molecule type" value="Transcribed_RNA"/>
</dbReference>
<organism evidence="1">
    <name type="scientific">Photinus pyralis</name>
    <name type="common">Common eastern firefly</name>
    <name type="synonym">Lampyris pyralis</name>
    <dbReference type="NCBI Taxonomy" id="7054"/>
    <lineage>
        <taxon>Eukaryota</taxon>
        <taxon>Metazoa</taxon>
        <taxon>Ecdysozoa</taxon>
        <taxon>Arthropoda</taxon>
        <taxon>Hexapoda</taxon>
        <taxon>Insecta</taxon>
        <taxon>Pterygota</taxon>
        <taxon>Neoptera</taxon>
        <taxon>Endopterygota</taxon>
        <taxon>Coleoptera</taxon>
        <taxon>Polyphaga</taxon>
        <taxon>Elateriformia</taxon>
        <taxon>Elateroidea</taxon>
        <taxon>Lampyridae</taxon>
        <taxon>Lampyrinae</taxon>
        <taxon>Photinus</taxon>
    </lineage>
</organism>
<dbReference type="EMBL" id="GEZM01088478">
    <property type="protein sequence ID" value="JAV58176.1"/>
    <property type="molecule type" value="Transcribed_RNA"/>
</dbReference>
<evidence type="ECO:0000313" key="1">
    <source>
        <dbReference type="EMBL" id="JAV58176.1"/>
    </source>
</evidence>
<reference evidence="1" key="1">
    <citation type="journal article" date="2016" name="Sci. Rep.">
        <title>Molecular characterization of firefly nuptial gifts: a multi-omics approach sheds light on postcopulatory sexual selection.</title>
        <authorList>
            <person name="Al-Wathiqui N."/>
            <person name="Fallon T.R."/>
            <person name="South A."/>
            <person name="Weng J.K."/>
            <person name="Lewis S.M."/>
        </authorList>
    </citation>
    <scope>NUCLEOTIDE SEQUENCE</scope>
</reference>
<protein>
    <submittedName>
        <fullName evidence="1">Uncharacterized protein</fullName>
    </submittedName>
</protein>
<dbReference type="AlphaFoldDB" id="A0A1Y1KFH9"/>
<sequence length="103" mass="11760">MYHRPQLRLWLQIPILYHHVCPIMASTWRRPRDMAFANLWLQFIVNKDHETTTRGPRSMSTVLPSFVGQYLLHLSTLGVGGSVLRTKVSTSTSCYNSLINTSG</sequence>
<accession>A0A1Y1KFH9</accession>
<proteinExistence type="predicted"/>